<comment type="caution">
    <text evidence="1">The sequence shown here is derived from an EMBL/GenBank/DDBJ whole genome shotgun (WGS) entry which is preliminary data.</text>
</comment>
<organism evidence="1 2">
    <name type="scientific">Halorubrum hochstenium ATCC 700873</name>
    <dbReference type="NCBI Taxonomy" id="1227481"/>
    <lineage>
        <taxon>Archaea</taxon>
        <taxon>Methanobacteriati</taxon>
        <taxon>Methanobacteriota</taxon>
        <taxon>Stenosarchaea group</taxon>
        <taxon>Halobacteria</taxon>
        <taxon>Halobacteriales</taxon>
        <taxon>Haloferacaceae</taxon>
        <taxon>Halorubrum</taxon>
    </lineage>
</organism>
<protein>
    <submittedName>
        <fullName evidence="1">Uncharacterized protein</fullName>
    </submittedName>
</protein>
<name>M0F2S5_9EURY</name>
<evidence type="ECO:0000313" key="1">
    <source>
        <dbReference type="EMBL" id="ELZ53482.1"/>
    </source>
</evidence>
<dbReference type="AlphaFoldDB" id="M0F2S5"/>
<accession>M0F2S5</accession>
<dbReference type="EMBL" id="AOJO01000059">
    <property type="protein sequence ID" value="ELZ53482.1"/>
    <property type="molecule type" value="Genomic_DNA"/>
</dbReference>
<reference evidence="1 2" key="1">
    <citation type="journal article" date="2014" name="PLoS Genet.">
        <title>Phylogenetically driven sequencing of extremely halophilic archaea reveals strategies for static and dynamic osmo-response.</title>
        <authorList>
            <person name="Becker E.A."/>
            <person name="Seitzer P.M."/>
            <person name="Tritt A."/>
            <person name="Larsen D."/>
            <person name="Krusor M."/>
            <person name="Yao A.I."/>
            <person name="Wu D."/>
            <person name="Madern D."/>
            <person name="Eisen J.A."/>
            <person name="Darling A.E."/>
            <person name="Facciotti M.T."/>
        </authorList>
    </citation>
    <scope>NUCLEOTIDE SEQUENCE [LARGE SCALE GENOMIC DNA]</scope>
    <source>
        <strain evidence="1 2">ATCC 700873</strain>
    </source>
</reference>
<proteinExistence type="predicted"/>
<dbReference type="Proteomes" id="UP000011689">
    <property type="component" value="Unassembled WGS sequence"/>
</dbReference>
<keyword evidence="2" id="KW-1185">Reference proteome</keyword>
<sequence length="61" mass="6785">MPICPNTNHLVQNCFLFLQIVCPFNGNIIHVIHEAIIILISSVVSLVNPISRMVGVLIFDN</sequence>
<gene>
    <name evidence="1" type="ORF">C467_13078</name>
</gene>
<evidence type="ECO:0000313" key="2">
    <source>
        <dbReference type="Proteomes" id="UP000011689"/>
    </source>
</evidence>